<reference evidence="9 10" key="1">
    <citation type="submission" date="2018-04" db="EMBL/GenBank/DDBJ databases">
        <title>Genomic Encyclopedia of Type Strains, Phase IV (KMG-IV): sequencing the most valuable type-strain genomes for metagenomic binning, comparative biology and taxonomic classification.</title>
        <authorList>
            <person name="Goeker M."/>
        </authorList>
    </citation>
    <scope>NUCLEOTIDE SEQUENCE [LARGE SCALE GENOMIC DNA]</scope>
    <source>
        <strain evidence="9 10">DSM 28795</strain>
    </source>
</reference>
<dbReference type="EC" id="3.1.11.6" evidence="5"/>
<dbReference type="Pfam" id="PF02601">
    <property type="entry name" value="Exonuc_VII_L"/>
    <property type="match status" value="1"/>
</dbReference>
<evidence type="ECO:0000259" key="8">
    <source>
        <dbReference type="Pfam" id="PF13742"/>
    </source>
</evidence>
<dbReference type="OrthoDB" id="9802795at2"/>
<dbReference type="HAMAP" id="MF_00378">
    <property type="entry name" value="Exonuc_7_L"/>
    <property type="match status" value="1"/>
</dbReference>
<evidence type="ECO:0000256" key="1">
    <source>
        <dbReference type="ARBA" id="ARBA00022490"/>
    </source>
</evidence>
<dbReference type="GO" id="GO:0003676">
    <property type="term" value="F:nucleic acid binding"/>
    <property type="evidence" value="ECO:0007669"/>
    <property type="project" value="InterPro"/>
</dbReference>
<keyword evidence="10" id="KW-1185">Reference proteome</keyword>
<name>A0A2U1DCM6_9LACO</name>
<dbReference type="InterPro" id="IPR025824">
    <property type="entry name" value="OB-fold_nuc-bd_dom"/>
</dbReference>
<keyword evidence="2 5" id="KW-0540">Nuclease</keyword>
<evidence type="ECO:0000256" key="6">
    <source>
        <dbReference type="RuleBase" id="RU004355"/>
    </source>
</evidence>
<evidence type="ECO:0000256" key="5">
    <source>
        <dbReference type="HAMAP-Rule" id="MF_00378"/>
    </source>
</evidence>
<keyword evidence="3 5" id="KW-0378">Hydrolase</keyword>
<dbReference type="PANTHER" id="PTHR30008:SF0">
    <property type="entry name" value="EXODEOXYRIBONUCLEASE 7 LARGE SUBUNIT"/>
    <property type="match status" value="1"/>
</dbReference>
<evidence type="ECO:0000313" key="10">
    <source>
        <dbReference type="Proteomes" id="UP000245433"/>
    </source>
</evidence>
<comment type="catalytic activity">
    <reaction evidence="5 6">
        <text>Exonucleolytic cleavage in either 5'- to 3'- or 3'- to 5'-direction to yield nucleoside 5'-phosphates.</text>
        <dbReference type="EC" id="3.1.11.6"/>
    </reaction>
</comment>
<sequence length="428" mass="48081">MADKNQYLSVSALSAYLKLKFDADPYLGKVYLTGEISNLGNRRGRHLYFSIKDPEGQAVIKAAMFSYASRLKFNPEEGMKILAIGRVQLYEPNGSYSIILDEMKPDGIGELFLAYEQLKQRLQQEGVFSHPKRRLPNYPKKIAVVTSPTGAVIEDIAKTVARRFPKAQVVLFPAVVQGDQAAPSMIKQLNRIDDLDFDVLIIGRGGGSIEDLWAFNDEALVRRISELSLPVISSVGHETDNTLTDLVADCRAATPTAAAELATPINQQQLKQHINDLQNRLLAATSQTVRQRQIFLDQLVNRPIMRQPDRLYTVYQQQVDGLYERLVRVWAHRLQVDRNQLNNLQQRQAQLGRHLLQPQQEKLAMLATKLNLVSPLTILGRGYAIVQKDDAAIVHSVKDLKVADQVDLRLADGQVRAEITGVENDRSR</sequence>
<comment type="similarity">
    <text evidence="5 6">Belongs to the XseA family.</text>
</comment>
<comment type="subcellular location">
    <subcellularLocation>
        <location evidence="5 6">Cytoplasm</location>
    </subcellularLocation>
</comment>
<dbReference type="GO" id="GO:0005737">
    <property type="term" value="C:cytoplasm"/>
    <property type="evidence" value="ECO:0007669"/>
    <property type="project" value="UniProtKB-SubCell"/>
</dbReference>
<dbReference type="PANTHER" id="PTHR30008">
    <property type="entry name" value="EXODEOXYRIBONUCLEASE 7 LARGE SUBUNIT"/>
    <property type="match status" value="1"/>
</dbReference>
<dbReference type="RefSeq" id="WP_089938168.1">
    <property type="nucleotide sequence ID" value="NZ_CAKOEX010000002.1"/>
</dbReference>
<dbReference type="Pfam" id="PF13742">
    <property type="entry name" value="tRNA_anti_2"/>
    <property type="match status" value="1"/>
</dbReference>
<proteinExistence type="inferred from homology"/>
<dbReference type="GO" id="GO:0008855">
    <property type="term" value="F:exodeoxyribonuclease VII activity"/>
    <property type="evidence" value="ECO:0007669"/>
    <property type="project" value="UniProtKB-UniRule"/>
</dbReference>
<gene>
    <name evidence="5" type="primary">xseA</name>
    <name evidence="9" type="ORF">C7384_102142</name>
</gene>
<evidence type="ECO:0000256" key="3">
    <source>
        <dbReference type="ARBA" id="ARBA00022801"/>
    </source>
</evidence>
<dbReference type="InterPro" id="IPR020579">
    <property type="entry name" value="Exonuc_VII_lsu_C"/>
</dbReference>
<comment type="caution">
    <text evidence="9">The sequence shown here is derived from an EMBL/GenBank/DDBJ whole genome shotgun (WGS) entry which is preliminary data.</text>
</comment>
<dbReference type="NCBIfam" id="TIGR00237">
    <property type="entry name" value="xseA"/>
    <property type="match status" value="1"/>
</dbReference>
<dbReference type="GO" id="GO:0006308">
    <property type="term" value="P:DNA catabolic process"/>
    <property type="evidence" value="ECO:0007669"/>
    <property type="project" value="UniProtKB-UniRule"/>
</dbReference>
<dbReference type="AlphaFoldDB" id="A0A2U1DCM6"/>
<protein>
    <recommendedName>
        <fullName evidence="5">Exodeoxyribonuclease 7 large subunit</fullName>
        <ecNumber evidence="5">3.1.11.6</ecNumber>
    </recommendedName>
    <alternativeName>
        <fullName evidence="5">Exodeoxyribonuclease VII large subunit</fullName>
        <shortName evidence="5">Exonuclease VII large subunit</shortName>
    </alternativeName>
</protein>
<comment type="function">
    <text evidence="5">Bidirectionally degrades single-stranded DNA into large acid-insoluble oligonucleotides, which are then degraded further into small acid-soluble oligonucleotides.</text>
</comment>
<dbReference type="Proteomes" id="UP000245433">
    <property type="component" value="Unassembled WGS sequence"/>
</dbReference>
<evidence type="ECO:0000313" key="9">
    <source>
        <dbReference type="EMBL" id="PVY85322.1"/>
    </source>
</evidence>
<evidence type="ECO:0000256" key="2">
    <source>
        <dbReference type="ARBA" id="ARBA00022722"/>
    </source>
</evidence>
<comment type="subunit">
    <text evidence="5">Heterooligomer composed of large and small subunits.</text>
</comment>
<keyword evidence="1 5" id="KW-0963">Cytoplasm</keyword>
<accession>A0A2U1DCM6</accession>
<dbReference type="CDD" id="cd04489">
    <property type="entry name" value="ExoVII_LU_OBF"/>
    <property type="match status" value="1"/>
</dbReference>
<feature type="domain" description="Exonuclease VII large subunit C-terminal" evidence="7">
    <location>
        <begin position="131"/>
        <end position="417"/>
    </location>
</feature>
<dbReference type="GO" id="GO:0009318">
    <property type="term" value="C:exodeoxyribonuclease VII complex"/>
    <property type="evidence" value="ECO:0007669"/>
    <property type="project" value="UniProtKB-UniRule"/>
</dbReference>
<evidence type="ECO:0000256" key="4">
    <source>
        <dbReference type="ARBA" id="ARBA00022839"/>
    </source>
</evidence>
<evidence type="ECO:0000259" key="7">
    <source>
        <dbReference type="Pfam" id="PF02601"/>
    </source>
</evidence>
<organism evidence="9 10">
    <name type="scientific">Convivina intestini</name>
    <dbReference type="NCBI Taxonomy" id="1505726"/>
    <lineage>
        <taxon>Bacteria</taxon>
        <taxon>Bacillati</taxon>
        <taxon>Bacillota</taxon>
        <taxon>Bacilli</taxon>
        <taxon>Lactobacillales</taxon>
        <taxon>Lactobacillaceae</taxon>
        <taxon>Convivina</taxon>
    </lineage>
</organism>
<feature type="domain" description="OB-fold nucleic acid binding" evidence="8">
    <location>
        <begin position="8"/>
        <end position="103"/>
    </location>
</feature>
<dbReference type="EMBL" id="QEKT01000002">
    <property type="protein sequence ID" value="PVY85322.1"/>
    <property type="molecule type" value="Genomic_DNA"/>
</dbReference>
<dbReference type="InterPro" id="IPR003753">
    <property type="entry name" value="Exonuc_VII_L"/>
</dbReference>
<keyword evidence="4 5" id="KW-0269">Exonuclease</keyword>